<gene>
    <name evidence="6" type="ORF">DMC30DRAFT_377266</name>
</gene>
<keyword evidence="4" id="KW-0732">Signal</keyword>
<dbReference type="SUPFAM" id="SSF56300">
    <property type="entry name" value="Metallo-dependent phosphatases"/>
    <property type="match status" value="1"/>
</dbReference>
<dbReference type="GO" id="GO:0000298">
    <property type="term" value="F:endopolyphosphatase activity"/>
    <property type="evidence" value="ECO:0007669"/>
    <property type="project" value="TreeGrafter"/>
</dbReference>
<reference evidence="6 7" key="1">
    <citation type="submission" date="2019-03" db="EMBL/GenBank/DDBJ databases">
        <title>Rhodosporidium diobovatum UCD-FST 08-225 genome sequencing, assembly, and annotation.</title>
        <authorList>
            <person name="Fakankun I.U."/>
            <person name="Fristensky B."/>
            <person name="Levin D.B."/>
        </authorList>
    </citation>
    <scope>NUCLEOTIDE SEQUENCE [LARGE SCALE GENOMIC DNA]</scope>
    <source>
        <strain evidence="6 7">UCD-FST 08-225</strain>
    </source>
</reference>
<dbReference type="InterPro" id="IPR004843">
    <property type="entry name" value="Calcineurin-like_PHP"/>
</dbReference>
<keyword evidence="2" id="KW-0325">Glycoprotein</keyword>
<keyword evidence="7" id="KW-1185">Reference proteome</keyword>
<keyword evidence="1" id="KW-0378">Hydrolase</keyword>
<feature type="signal peptide" evidence="4">
    <location>
        <begin position="1"/>
        <end position="19"/>
    </location>
</feature>
<evidence type="ECO:0000256" key="3">
    <source>
        <dbReference type="SAM" id="MobiDB-lite"/>
    </source>
</evidence>
<organism evidence="6 7">
    <name type="scientific">Rhodotorula diobovata</name>
    <dbReference type="NCBI Taxonomy" id="5288"/>
    <lineage>
        <taxon>Eukaryota</taxon>
        <taxon>Fungi</taxon>
        <taxon>Dikarya</taxon>
        <taxon>Basidiomycota</taxon>
        <taxon>Pucciniomycotina</taxon>
        <taxon>Microbotryomycetes</taxon>
        <taxon>Sporidiobolales</taxon>
        <taxon>Sporidiobolaceae</taxon>
        <taxon>Rhodotorula</taxon>
    </lineage>
</organism>
<evidence type="ECO:0000313" key="7">
    <source>
        <dbReference type="Proteomes" id="UP000311382"/>
    </source>
</evidence>
<evidence type="ECO:0000313" key="6">
    <source>
        <dbReference type="EMBL" id="TNY20526.1"/>
    </source>
</evidence>
<dbReference type="Pfam" id="PF00149">
    <property type="entry name" value="Metallophos"/>
    <property type="match status" value="1"/>
</dbReference>
<dbReference type="Proteomes" id="UP000311382">
    <property type="component" value="Unassembled WGS sequence"/>
</dbReference>
<feature type="region of interest" description="Disordered" evidence="3">
    <location>
        <begin position="626"/>
        <end position="645"/>
    </location>
</feature>
<proteinExistence type="predicted"/>
<dbReference type="GO" id="GO:0005615">
    <property type="term" value="C:extracellular space"/>
    <property type="evidence" value="ECO:0007669"/>
    <property type="project" value="TreeGrafter"/>
</dbReference>
<comment type="caution">
    <text evidence="6">The sequence shown here is derived from an EMBL/GenBank/DDBJ whole genome shotgun (WGS) entry which is preliminary data.</text>
</comment>
<evidence type="ECO:0000256" key="4">
    <source>
        <dbReference type="SAM" id="SignalP"/>
    </source>
</evidence>
<dbReference type="PANTHER" id="PTHR10340">
    <property type="entry name" value="SPHINGOMYELIN PHOSPHODIESTERASE"/>
    <property type="match status" value="1"/>
</dbReference>
<dbReference type="Gene3D" id="3.60.21.10">
    <property type="match status" value="1"/>
</dbReference>
<dbReference type="InterPro" id="IPR029052">
    <property type="entry name" value="Metallo-depent_PP-like"/>
</dbReference>
<feature type="chain" id="PRO_5022834941" evidence="4">
    <location>
        <begin position="20"/>
        <end position="742"/>
    </location>
</feature>
<accession>A0A5C5FWA0</accession>
<evidence type="ECO:0000256" key="1">
    <source>
        <dbReference type="ARBA" id="ARBA00022801"/>
    </source>
</evidence>
<feature type="region of interest" description="Disordered" evidence="3">
    <location>
        <begin position="540"/>
        <end position="571"/>
    </location>
</feature>
<feature type="compositionally biased region" description="Basic and acidic residues" evidence="3">
    <location>
        <begin position="630"/>
        <end position="645"/>
    </location>
</feature>
<evidence type="ECO:0000259" key="5">
    <source>
        <dbReference type="Pfam" id="PF00149"/>
    </source>
</evidence>
<feature type="compositionally biased region" description="Basic residues" evidence="3">
    <location>
        <begin position="74"/>
        <end position="95"/>
    </location>
</feature>
<sequence>MLLPRLILPLCAFASTSTALSDHQQIVLALAEPPSATAAARRPLKGRFLHLTDVHPDPFYRAGTSEDEACHFPSNKRKKHKHKKKHGHKGKKGKGKAGESGGPRAGEEEEDDAAGPLDGLGDDAVATLSDDPRSAGHWGLPISDCDSPLSHVNATFDWIEEHFKGEVDFVVWTGDNARHDIDSRLPRSLPEILSLNEYIVDRVRKAFGKDVPVIASVGNNDVYPHNVMFPGPNKVTSGLLDIWKRIIPEHFLHTFARGGYYSVEAAGGDLLLVSLNTIYFYSRNTVVDGCPPFDDDFFPSLTSASSSSSSRLASPAYLTSPHSPASPEAAALFAAHVVSRDLDPGTEQLLWLEQQLVLARARGMQVLLTGHVPATEANWYEGCFTRYAELVLGYQDTVVGQLYGHMNVDMLSFIRDTDTSSASPASSPSALSPASNDRLIEPFSSSIVDGVRAMYESLPPLAKLKERDYLPVHVNPSVIPTYLPGLRVWEYNTSRGARDETVRLVRAEQDDDLASASTLSSHEGSGLLARLAVALTRGAYKPHTAPGSPADDPDRPPPPPRHSSPHAPARRNTYLSPLAYTQYFLPLESFSAPGVANGTRAPRWAVEYTTLSTSDLARRLVASTSMARAGHADSDSSGGDDEHGKYKHDPVFPLSALPQPVRTLLQSERARSPAALHALRRALRRAKLTPYDGVLSAREGLTVRAWVRAARWVLGKEERGPSRGEGEWEAYRERMAVGSGEL</sequence>
<dbReference type="AlphaFoldDB" id="A0A5C5FWA0"/>
<feature type="region of interest" description="Disordered" evidence="3">
    <location>
        <begin position="64"/>
        <end position="132"/>
    </location>
</feature>
<dbReference type="GO" id="GO:0000324">
    <property type="term" value="C:fungal-type vacuole"/>
    <property type="evidence" value="ECO:0007669"/>
    <property type="project" value="TreeGrafter"/>
</dbReference>
<dbReference type="EMBL" id="SOZI01000064">
    <property type="protein sequence ID" value="TNY20526.1"/>
    <property type="molecule type" value="Genomic_DNA"/>
</dbReference>
<name>A0A5C5FWA0_9BASI</name>
<dbReference type="GO" id="GO:0006798">
    <property type="term" value="P:polyphosphate catabolic process"/>
    <property type="evidence" value="ECO:0007669"/>
    <property type="project" value="TreeGrafter"/>
</dbReference>
<dbReference type="OrthoDB" id="348678at2759"/>
<protein>
    <submittedName>
        <fullName evidence="6">Metallo-dependent phosphatase-like protein</fullName>
    </submittedName>
</protein>
<dbReference type="GO" id="GO:0008081">
    <property type="term" value="F:phosphoric diester hydrolase activity"/>
    <property type="evidence" value="ECO:0007669"/>
    <property type="project" value="TreeGrafter"/>
</dbReference>
<feature type="domain" description="Calcineurin-like phosphoesterase" evidence="5">
    <location>
        <begin position="47"/>
        <end position="326"/>
    </location>
</feature>
<dbReference type="PANTHER" id="PTHR10340:SF55">
    <property type="entry name" value="ENDOPOLYPHOSPHATASE"/>
    <property type="match status" value="1"/>
</dbReference>
<feature type="compositionally biased region" description="Low complexity" evidence="3">
    <location>
        <begin position="114"/>
        <end position="124"/>
    </location>
</feature>
<dbReference type="GO" id="GO:0004309">
    <property type="term" value="F:exopolyphosphatase activity"/>
    <property type="evidence" value="ECO:0007669"/>
    <property type="project" value="TreeGrafter"/>
</dbReference>
<evidence type="ECO:0000256" key="2">
    <source>
        <dbReference type="ARBA" id="ARBA00023180"/>
    </source>
</evidence>
<dbReference type="STRING" id="5288.A0A5C5FWA0"/>